<organism evidence="13 14">
    <name type="scientific">Candidatus Enterocloster faecavium</name>
    <dbReference type="NCBI Taxonomy" id="2838560"/>
    <lineage>
        <taxon>Bacteria</taxon>
        <taxon>Bacillati</taxon>
        <taxon>Bacillota</taxon>
        <taxon>Clostridia</taxon>
        <taxon>Lachnospirales</taxon>
        <taxon>Lachnospiraceae</taxon>
        <taxon>Enterocloster</taxon>
    </lineage>
</organism>
<feature type="domain" description="Alpha-D-phosphohexomutase alpha/beta/alpha" evidence="10">
    <location>
        <begin position="46"/>
        <end position="180"/>
    </location>
</feature>
<dbReference type="InterPro" id="IPR005843">
    <property type="entry name" value="A-D-PHexomutase_C"/>
</dbReference>
<dbReference type="GO" id="GO:0008973">
    <property type="term" value="F:phosphopentomutase activity"/>
    <property type="evidence" value="ECO:0007669"/>
    <property type="project" value="TreeGrafter"/>
</dbReference>
<dbReference type="CDD" id="cd05799">
    <property type="entry name" value="PGM2"/>
    <property type="match status" value="1"/>
</dbReference>
<keyword evidence="6" id="KW-0479">Metal-binding</keyword>
<feature type="domain" description="Alpha-D-phosphohexomutase alpha/beta/alpha" evidence="12">
    <location>
        <begin position="329"/>
        <end position="455"/>
    </location>
</feature>
<evidence type="ECO:0000256" key="4">
    <source>
        <dbReference type="ARBA" id="ARBA00012728"/>
    </source>
</evidence>
<evidence type="ECO:0000313" key="14">
    <source>
        <dbReference type="Proteomes" id="UP000886804"/>
    </source>
</evidence>
<dbReference type="PANTHER" id="PTHR45745">
    <property type="entry name" value="PHOSPHOMANNOMUTASE 45A"/>
    <property type="match status" value="1"/>
</dbReference>
<feature type="domain" description="Alpha-D-phosphohexomutase alpha/beta/alpha" evidence="11">
    <location>
        <begin position="212"/>
        <end position="319"/>
    </location>
</feature>
<dbReference type="Pfam" id="PF02880">
    <property type="entry name" value="PGM_PMM_III"/>
    <property type="match status" value="1"/>
</dbReference>
<keyword evidence="8" id="KW-0413">Isomerase</keyword>
<evidence type="ECO:0000256" key="5">
    <source>
        <dbReference type="ARBA" id="ARBA00022553"/>
    </source>
</evidence>
<evidence type="ECO:0000259" key="10">
    <source>
        <dbReference type="Pfam" id="PF02878"/>
    </source>
</evidence>
<dbReference type="InterPro" id="IPR005846">
    <property type="entry name" value="A-D-PHexomutase_a/b/a-III"/>
</dbReference>
<gene>
    <name evidence="13" type="ORF">H9716_02590</name>
</gene>
<evidence type="ECO:0000259" key="12">
    <source>
        <dbReference type="Pfam" id="PF02880"/>
    </source>
</evidence>
<evidence type="ECO:0000313" key="13">
    <source>
        <dbReference type="EMBL" id="HJB06735.1"/>
    </source>
</evidence>
<dbReference type="GO" id="GO:0005975">
    <property type="term" value="P:carbohydrate metabolic process"/>
    <property type="evidence" value="ECO:0007669"/>
    <property type="project" value="InterPro"/>
</dbReference>
<comment type="caution">
    <text evidence="13">The sequence shown here is derived from an EMBL/GenBank/DDBJ whole genome shotgun (WGS) entry which is preliminary data.</text>
</comment>
<dbReference type="Pfam" id="PF00408">
    <property type="entry name" value="PGM_PMM_IV"/>
    <property type="match status" value="1"/>
</dbReference>
<dbReference type="InterPro" id="IPR016055">
    <property type="entry name" value="A-D-PHexomutase_a/b/a-I/II/III"/>
</dbReference>
<evidence type="ECO:0000259" key="11">
    <source>
        <dbReference type="Pfam" id="PF02879"/>
    </source>
</evidence>
<evidence type="ECO:0000259" key="9">
    <source>
        <dbReference type="Pfam" id="PF00408"/>
    </source>
</evidence>
<evidence type="ECO:0000256" key="3">
    <source>
        <dbReference type="ARBA" id="ARBA00010231"/>
    </source>
</evidence>
<keyword evidence="7" id="KW-0460">Magnesium</keyword>
<dbReference type="Pfam" id="PF02878">
    <property type="entry name" value="PGM_PMM_I"/>
    <property type="match status" value="1"/>
</dbReference>
<evidence type="ECO:0000256" key="6">
    <source>
        <dbReference type="ARBA" id="ARBA00022723"/>
    </source>
</evidence>
<keyword evidence="5" id="KW-0597">Phosphoprotein</keyword>
<comment type="cofactor">
    <cofactor evidence="2">
        <name>Mg(2+)</name>
        <dbReference type="ChEBI" id="CHEBI:18420"/>
    </cofactor>
</comment>
<dbReference type="InterPro" id="IPR005844">
    <property type="entry name" value="A-D-PHexomutase_a/b/a-I"/>
</dbReference>
<protein>
    <recommendedName>
        <fullName evidence="4">phosphoglucomutase (alpha-D-glucose-1,6-bisphosphate-dependent)</fullName>
        <ecNumber evidence="4">5.4.2.2</ecNumber>
    </recommendedName>
</protein>
<dbReference type="GO" id="GO:0046872">
    <property type="term" value="F:metal ion binding"/>
    <property type="evidence" value="ECO:0007669"/>
    <property type="project" value="UniProtKB-KW"/>
</dbReference>
<dbReference type="GO" id="GO:0004614">
    <property type="term" value="F:phosphoglucomutase activity"/>
    <property type="evidence" value="ECO:0007669"/>
    <property type="project" value="UniProtKB-EC"/>
</dbReference>
<proteinExistence type="inferred from homology"/>
<comment type="catalytic activity">
    <reaction evidence="1">
        <text>alpha-D-glucose 1-phosphate = alpha-D-glucose 6-phosphate</text>
        <dbReference type="Rhea" id="RHEA:23536"/>
        <dbReference type="ChEBI" id="CHEBI:58225"/>
        <dbReference type="ChEBI" id="CHEBI:58601"/>
        <dbReference type="EC" id="5.4.2.2"/>
    </reaction>
</comment>
<evidence type="ECO:0000256" key="8">
    <source>
        <dbReference type="ARBA" id="ARBA00023235"/>
    </source>
</evidence>
<comment type="similarity">
    <text evidence="3">Belongs to the phosphohexose mutase family.</text>
</comment>
<dbReference type="EC" id="5.4.2.2" evidence="4"/>
<dbReference type="AlphaFoldDB" id="A0A9D2L697"/>
<sequence length="574" mass="63536">MQYAEMEEVYSRWCREATEDVDVALELKQMEGKPEKIEDAFYRSLSFGTGGLRGIIGAGTNRMNLYTVAQATQGAADYICAHFPEEKRRAAISYDSRIKSRLFAETAAQVLAANGVEVKIFSRLMPTPCLSFAVRRLSCCLGIMITSSHNPARYNGYKVYGADGCQITSQAAGEISERIGRLDVFRDVKRMELEEAVKGKLISVIGEDTVTAYIEAVKAQSLLTEQTEACRDMAIVYTPLNGTGLEPVTRVLKEMGYFNVHMVKEQEQPDGTFPTCPYPNPEVPQAMDLGIALAGRLKGELLLATDPDCDRVGIAVKDGKGGYQRLSANETGLLLLDYICSRRKENGTMPAHPVMAKTIVTTALAETIAAHYGVQVVNLLTGFKYIGEYIGQLEAAGRELDFIFGFEESCGYLSGTYVRDKDGVNAALLICEMAAFYLARGESLLERLNRIYETYGCCLETQHSYQFEGSAGARQMEEIMKAFRAKGANIRGLAVKQVLDYEQGLEGLPKSNVLKYVLEDGGTVILRPSGTEPKLKLYLSVSSRKKEDLEEMERERAEAVERFMENVRTGNSHE</sequence>
<feature type="domain" description="Alpha-D-phosphohexomutase C-terminal" evidence="9">
    <location>
        <begin position="496"/>
        <end position="552"/>
    </location>
</feature>
<reference evidence="13" key="2">
    <citation type="submission" date="2021-04" db="EMBL/GenBank/DDBJ databases">
        <authorList>
            <person name="Gilroy R."/>
        </authorList>
    </citation>
    <scope>NUCLEOTIDE SEQUENCE</scope>
    <source>
        <strain evidence="13">CHK188-4685</strain>
    </source>
</reference>
<dbReference type="Gene3D" id="3.40.120.10">
    <property type="entry name" value="Alpha-D-Glucose-1,6-Bisphosphate, subunit A, domain 3"/>
    <property type="match status" value="3"/>
</dbReference>
<name>A0A9D2L697_9FIRM</name>
<dbReference type="InterPro" id="IPR005845">
    <property type="entry name" value="A-D-PHexomutase_a/b/a-II"/>
</dbReference>
<dbReference type="Proteomes" id="UP000886804">
    <property type="component" value="Unassembled WGS sequence"/>
</dbReference>
<dbReference type="PANTHER" id="PTHR45745:SF1">
    <property type="entry name" value="PHOSPHOGLUCOMUTASE 2B-RELATED"/>
    <property type="match status" value="1"/>
</dbReference>
<dbReference type="Pfam" id="PF02879">
    <property type="entry name" value="PGM_PMM_II"/>
    <property type="match status" value="1"/>
</dbReference>
<evidence type="ECO:0000256" key="1">
    <source>
        <dbReference type="ARBA" id="ARBA00000443"/>
    </source>
</evidence>
<evidence type="ECO:0000256" key="2">
    <source>
        <dbReference type="ARBA" id="ARBA00001946"/>
    </source>
</evidence>
<accession>A0A9D2L697</accession>
<dbReference type="Gene3D" id="3.30.310.50">
    <property type="entry name" value="Alpha-D-phosphohexomutase, C-terminal domain"/>
    <property type="match status" value="1"/>
</dbReference>
<dbReference type="SUPFAM" id="SSF55957">
    <property type="entry name" value="Phosphoglucomutase, C-terminal domain"/>
    <property type="match status" value="1"/>
</dbReference>
<dbReference type="InterPro" id="IPR036900">
    <property type="entry name" value="A-D-PHexomutase_C_sf"/>
</dbReference>
<dbReference type="EMBL" id="DWYS01000033">
    <property type="protein sequence ID" value="HJB06735.1"/>
    <property type="molecule type" value="Genomic_DNA"/>
</dbReference>
<evidence type="ECO:0000256" key="7">
    <source>
        <dbReference type="ARBA" id="ARBA00022842"/>
    </source>
</evidence>
<dbReference type="GO" id="GO:0006166">
    <property type="term" value="P:purine ribonucleoside salvage"/>
    <property type="evidence" value="ECO:0007669"/>
    <property type="project" value="TreeGrafter"/>
</dbReference>
<dbReference type="SUPFAM" id="SSF53738">
    <property type="entry name" value="Phosphoglucomutase, first 3 domains"/>
    <property type="match status" value="3"/>
</dbReference>
<reference evidence="13" key="1">
    <citation type="journal article" date="2021" name="PeerJ">
        <title>Extensive microbial diversity within the chicken gut microbiome revealed by metagenomics and culture.</title>
        <authorList>
            <person name="Gilroy R."/>
            <person name="Ravi A."/>
            <person name="Getino M."/>
            <person name="Pursley I."/>
            <person name="Horton D.L."/>
            <person name="Alikhan N.F."/>
            <person name="Baker D."/>
            <person name="Gharbi K."/>
            <person name="Hall N."/>
            <person name="Watson M."/>
            <person name="Adriaenssens E.M."/>
            <person name="Foster-Nyarko E."/>
            <person name="Jarju S."/>
            <person name="Secka A."/>
            <person name="Antonio M."/>
            <person name="Oren A."/>
            <person name="Chaudhuri R.R."/>
            <person name="La Ragione R."/>
            <person name="Hildebrand F."/>
            <person name="Pallen M.J."/>
        </authorList>
    </citation>
    <scope>NUCLEOTIDE SEQUENCE</scope>
    <source>
        <strain evidence="13">CHK188-4685</strain>
    </source>
</reference>